<feature type="domain" description="Peptidase C1A papain C-terminal" evidence="5">
    <location>
        <begin position="137"/>
        <end position="382"/>
    </location>
</feature>
<dbReference type="AlphaFoldDB" id="A0A813LAV6"/>
<protein>
    <recommendedName>
        <fullName evidence="5">Peptidase C1A papain C-terminal domain-containing protein</fullName>
    </recommendedName>
</protein>
<evidence type="ECO:0000256" key="1">
    <source>
        <dbReference type="ARBA" id="ARBA00008455"/>
    </source>
</evidence>
<evidence type="ECO:0000259" key="5">
    <source>
        <dbReference type="SMART" id="SM00645"/>
    </source>
</evidence>
<evidence type="ECO:0000256" key="3">
    <source>
        <dbReference type="ARBA" id="ARBA00023157"/>
    </source>
</evidence>
<dbReference type="Proteomes" id="UP000626109">
    <property type="component" value="Unassembled WGS sequence"/>
</dbReference>
<name>A0A813LAV6_POLGL</name>
<accession>A0A813LAV6</accession>
<dbReference type="GO" id="GO:0006508">
    <property type="term" value="P:proteolysis"/>
    <property type="evidence" value="ECO:0007669"/>
    <property type="project" value="InterPro"/>
</dbReference>
<keyword evidence="2" id="KW-0865">Zymogen</keyword>
<comment type="caution">
    <text evidence="6">The sequence shown here is derived from an EMBL/GenBank/DDBJ whole genome shotgun (WGS) entry which is preliminary data.</text>
</comment>
<keyword evidence="3" id="KW-1015">Disulfide bond</keyword>
<comment type="similarity">
    <text evidence="1">Belongs to the peptidase C1 family.</text>
</comment>
<feature type="chain" id="PRO_5032781601" description="Peptidase C1A papain C-terminal domain-containing protein" evidence="4">
    <location>
        <begin position="22"/>
        <end position="413"/>
    </location>
</feature>
<proteinExistence type="inferred from homology"/>
<dbReference type="PROSITE" id="PS00139">
    <property type="entry name" value="THIOL_PROTEASE_CYS"/>
    <property type="match status" value="1"/>
</dbReference>
<gene>
    <name evidence="6" type="ORF">PGLA2088_LOCUS41247</name>
</gene>
<dbReference type="InterPro" id="IPR025660">
    <property type="entry name" value="Pept_his_AS"/>
</dbReference>
<organism evidence="6 7">
    <name type="scientific">Polarella glacialis</name>
    <name type="common">Dinoflagellate</name>
    <dbReference type="NCBI Taxonomy" id="89957"/>
    <lineage>
        <taxon>Eukaryota</taxon>
        <taxon>Sar</taxon>
        <taxon>Alveolata</taxon>
        <taxon>Dinophyceae</taxon>
        <taxon>Suessiales</taxon>
        <taxon>Suessiaceae</taxon>
        <taxon>Polarella</taxon>
    </lineage>
</organism>
<dbReference type="InterPro" id="IPR013128">
    <property type="entry name" value="Peptidase_C1A"/>
</dbReference>
<dbReference type="PANTHER" id="PTHR12411">
    <property type="entry name" value="CYSTEINE PROTEASE FAMILY C1-RELATED"/>
    <property type="match status" value="1"/>
</dbReference>
<dbReference type="CDD" id="cd02248">
    <property type="entry name" value="Peptidase_C1A"/>
    <property type="match status" value="1"/>
</dbReference>
<reference evidence="6" key="1">
    <citation type="submission" date="2021-02" db="EMBL/GenBank/DDBJ databases">
        <authorList>
            <person name="Dougan E. K."/>
            <person name="Rhodes N."/>
            <person name="Thang M."/>
            <person name="Chan C."/>
        </authorList>
    </citation>
    <scope>NUCLEOTIDE SEQUENCE</scope>
</reference>
<dbReference type="GO" id="GO:0008234">
    <property type="term" value="F:cysteine-type peptidase activity"/>
    <property type="evidence" value="ECO:0007669"/>
    <property type="project" value="InterPro"/>
</dbReference>
<feature type="signal peptide" evidence="4">
    <location>
        <begin position="1"/>
        <end position="21"/>
    </location>
</feature>
<dbReference type="InterPro" id="IPR039417">
    <property type="entry name" value="Peptidase_C1A_papain-like"/>
</dbReference>
<evidence type="ECO:0000256" key="4">
    <source>
        <dbReference type="SAM" id="SignalP"/>
    </source>
</evidence>
<evidence type="ECO:0000313" key="7">
    <source>
        <dbReference type="Proteomes" id="UP000626109"/>
    </source>
</evidence>
<dbReference type="InterPro" id="IPR038765">
    <property type="entry name" value="Papain-like_cys_pep_sf"/>
</dbReference>
<dbReference type="Gene3D" id="3.90.70.10">
    <property type="entry name" value="Cysteine proteinases"/>
    <property type="match status" value="1"/>
</dbReference>
<dbReference type="InterPro" id="IPR000668">
    <property type="entry name" value="Peptidase_C1A_C"/>
</dbReference>
<dbReference type="PROSITE" id="PS00639">
    <property type="entry name" value="THIOL_PROTEASE_HIS"/>
    <property type="match status" value="1"/>
</dbReference>
<dbReference type="EMBL" id="CAJNNW010033775">
    <property type="protein sequence ID" value="CAE8720324.1"/>
    <property type="molecule type" value="Genomic_DNA"/>
</dbReference>
<dbReference type="SUPFAM" id="SSF54001">
    <property type="entry name" value="Cysteine proteinases"/>
    <property type="match status" value="1"/>
</dbReference>
<evidence type="ECO:0000256" key="2">
    <source>
        <dbReference type="ARBA" id="ARBA00023145"/>
    </source>
</evidence>
<dbReference type="InterPro" id="IPR013201">
    <property type="entry name" value="Prot_inhib_I29"/>
</dbReference>
<dbReference type="Pfam" id="PF08246">
    <property type="entry name" value="Inhibitor_I29"/>
    <property type="match status" value="1"/>
</dbReference>
<dbReference type="SMART" id="SM00645">
    <property type="entry name" value="Pept_C1"/>
    <property type="match status" value="1"/>
</dbReference>
<dbReference type="InterPro" id="IPR000169">
    <property type="entry name" value="Pept_cys_AS"/>
</dbReference>
<evidence type="ECO:0000313" key="6">
    <source>
        <dbReference type="EMBL" id="CAE8720324.1"/>
    </source>
</evidence>
<keyword evidence="4" id="KW-0732">Signal</keyword>
<dbReference type="PRINTS" id="PR00705">
    <property type="entry name" value="PAPAIN"/>
</dbReference>
<dbReference type="Pfam" id="PF00112">
    <property type="entry name" value="Peptidase_C1"/>
    <property type="match status" value="1"/>
</dbReference>
<sequence length="413" mass="44356">MAGLCFQSMLAGCLLIVAAAGAEIRLHTPLQSDHKAFAAFMREHGRAYSKGTAEYDHRLALFSLRLNKAAQQNARPDRLWTAGVGPLADYSKDELQQLRGWFGSASSTRGHGGQMQRTGMFLAQTGSRESAAKKALPEEFLNWTKLSSLSATLDQGQCGSCWALAAATILDAHAEIHKSAQRSFSVQELVSCVPNPRNCGGSGGCQGATVELALNYALNAHMQTDDQYPYLGGDGICVKDSSAAVAMQVSSNHVQEDITQVGAHEAGMLSSGMHGWERLPENKAEPMLRALYERGPVGVSVAADGWQMYSDGIFDACDKDAVIDHAVTLIGYGKDPSLNNQKFWLIQNSWGNSWGENGRIRLLREDDDEAHCGTDRQPEAGSGCDGGPAAVKVCGMCGVLYDTTVPHFGAKLE</sequence>